<proteinExistence type="predicted"/>
<comment type="caution">
    <text evidence="2">The sequence shown here is derived from an EMBL/GenBank/DDBJ whole genome shotgun (WGS) entry which is preliminary data.</text>
</comment>
<reference evidence="2" key="1">
    <citation type="journal article" date="2014" name="Int. J. Syst. Evol. Microbiol.">
        <title>Complete genome sequence of Corynebacterium casei LMG S-19264T (=DSM 44701T), isolated from a smear-ripened cheese.</title>
        <authorList>
            <consortium name="US DOE Joint Genome Institute (JGI-PGF)"/>
            <person name="Walter F."/>
            <person name="Albersmeier A."/>
            <person name="Kalinowski J."/>
            <person name="Ruckert C."/>
        </authorList>
    </citation>
    <scope>NUCLEOTIDE SEQUENCE</scope>
    <source>
        <strain evidence="2">CCM 7905</strain>
    </source>
</reference>
<evidence type="ECO:0008006" key="4">
    <source>
        <dbReference type="Google" id="ProtNLM"/>
    </source>
</evidence>
<sequence length="266" mass="29604">MSFGTNLEAEFFDRNLTLFETPEGVGAALVLLELRTWSAKARTDGRIPKIALRTILSHDDPRSAVAILVDHGLAVADDDGWTIDWAPEQKTADQRERGLESGRQKAAHGRGDHSMCPDTWKCRSSTVTGDGHKSAVTSDGHSVRKGRKALTKEGRTTTPASPSGLAEGSSSVSPENRDDGGDSATNPNDESDEYFGFSENEWNALTDDEKQDVRENEDDYDYGYLNRENRALYKQLMDKDRRSDDEEKELAQLEQFKAPEPISYIF</sequence>
<protein>
    <recommendedName>
        <fullName evidence="4">DUF1376 domain-containing protein</fullName>
    </recommendedName>
</protein>
<reference evidence="2" key="2">
    <citation type="submission" date="2020-09" db="EMBL/GenBank/DDBJ databases">
        <authorList>
            <person name="Sun Q."/>
            <person name="Sedlacek I."/>
        </authorList>
    </citation>
    <scope>NUCLEOTIDE SEQUENCE</scope>
    <source>
        <strain evidence="2">CCM 7905</strain>
    </source>
</reference>
<organism evidence="2 3">
    <name type="scientific">Rhodococcoides trifolii</name>
    <dbReference type="NCBI Taxonomy" id="908250"/>
    <lineage>
        <taxon>Bacteria</taxon>
        <taxon>Bacillati</taxon>
        <taxon>Actinomycetota</taxon>
        <taxon>Actinomycetes</taxon>
        <taxon>Mycobacteriales</taxon>
        <taxon>Nocardiaceae</taxon>
        <taxon>Rhodococcoides</taxon>
    </lineage>
</organism>
<dbReference type="AlphaFoldDB" id="A0A917FU90"/>
<dbReference type="EMBL" id="BMCU01000002">
    <property type="protein sequence ID" value="GGG01751.1"/>
    <property type="molecule type" value="Genomic_DNA"/>
</dbReference>
<feature type="region of interest" description="Disordered" evidence="1">
    <location>
        <begin position="87"/>
        <end position="221"/>
    </location>
</feature>
<name>A0A917FU90_9NOCA</name>
<feature type="compositionally biased region" description="Basic and acidic residues" evidence="1">
    <location>
        <begin position="90"/>
        <end position="115"/>
    </location>
</feature>
<gene>
    <name evidence="2" type="ORF">GCM10007304_14700</name>
</gene>
<evidence type="ECO:0000256" key="1">
    <source>
        <dbReference type="SAM" id="MobiDB-lite"/>
    </source>
</evidence>
<evidence type="ECO:0000313" key="2">
    <source>
        <dbReference type="EMBL" id="GGG01751.1"/>
    </source>
</evidence>
<dbReference type="Proteomes" id="UP000654257">
    <property type="component" value="Unassembled WGS sequence"/>
</dbReference>
<keyword evidence="3" id="KW-1185">Reference proteome</keyword>
<accession>A0A917FU90</accession>
<evidence type="ECO:0000313" key="3">
    <source>
        <dbReference type="Proteomes" id="UP000654257"/>
    </source>
</evidence>